<gene>
    <name evidence="2" type="ORF">GCM10017557_70540</name>
</gene>
<organism evidence="2 3">
    <name type="scientific">Streptomyces aurantiacus</name>
    <dbReference type="NCBI Taxonomy" id="47760"/>
    <lineage>
        <taxon>Bacteria</taxon>
        <taxon>Bacillati</taxon>
        <taxon>Actinomycetota</taxon>
        <taxon>Actinomycetes</taxon>
        <taxon>Kitasatosporales</taxon>
        <taxon>Streptomycetaceae</taxon>
        <taxon>Streptomyces</taxon>
        <taxon>Streptomyces aurantiacus group</taxon>
    </lineage>
</organism>
<dbReference type="EMBL" id="AP023440">
    <property type="protein sequence ID" value="BCL32195.1"/>
    <property type="molecule type" value="Genomic_DNA"/>
</dbReference>
<reference evidence="2 3" key="1">
    <citation type="journal article" date="2014" name="Int. J. Syst. Evol. Microbiol.">
        <title>Complete genome sequence of Corynebacterium casei LMG S-19264T (=DSM 44701T), isolated from a smear-ripened cheese.</title>
        <authorList>
            <consortium name="US DOE Joint Genome Institute (JGI-PGF)"/>
            <person name="Walter F."/>
            <person name="Albersmeier A."/>
            <person name="Kalinowski J."/>
            <person name="Ruckert C."/>
        </authorList>
    </citation>
    <scope>NUCLEOTIDE SEQUENCE [LARGE SCALE GENOMIC DNA]</scope>
    <source>
        <strain evidence="2 3">JCM 4677</strain>
    </source>
</reference>
<dbReference type="AlphaFoldDB" id="A0A7G1PG61"/>
<keyword evidence="3" id="KW-1185">Reference proteome</keyword>
<protein>
    <submittedName>
        <fullName evidence="2">Uncharacterized protein</fullName>
    </submittedName>
</protein>
<accession>A0A7G1PG61</accession>
<name>A0A7G1PG61_9ACTN</name>
<dbReference type="KEGG" id="sgm:GCM10017557_70540"/>
<dbReference type="Proteomes" id="UP000516444">
    <property type="component" value="Chromosome"/>
</dbReference>
<proteinExistence type="predicted"/>
<evidence type="ECO:0000313" key="2">
    <source>
        <dbReference type="EMBL" id="BCL32195.1"/>
    </source>
</evidence>
<sequence length="111" mass="11114">MQRAQFAASDGVAGGHEPGVEAPVVADLDLDTAVTHGVEDVDALLHGAGDGLLIATLDRIARRGSQGVTLKAPDVPEVTAAVGRLVGAGIPVVTLVTDLPASGWARARGTS</sequence>
<feature type="region of interest" description="Disordered" evidence="1">
    <location>
        <begin position="1"/>
        <end position="20"/>
    </location>
</feature>
<evidence type="ECO:0000256" key="1">
    <source>
        <dbReference type="SAM" id="MobiDB-lite"/>
    </source>
</evidence>
<evidence type="ECO:0000313" key="3">
    <source>
        <dbReference type="Proteomes" id="UP000516444"/>
    </source>
</evidence>